<gene>
    <name evidence="1" type="ORF">QC761_0034500</name>
</gene>
<reference evidence="1 2" key="1">
    <citation type="journal article" date="2023" name="bioRxiv">
        <title>High-quality genome assemblies of four members of thePodospora anserinaspecies complex.</title>
        <authorList>
            <person name="Ament-Velasquez S.L."/>
            <person name="Vogan A.A."/>
            <person name="Wallerman O."/>
            <person name="Hartmann F."/>
            <person name="Gautier V."/>
            <person name="Silar P."/>
            <person name="Giraud T."/>
            <person name="Johannesson H."/>
        </authorList>
    </citation>
    <scope>NUCLEOTIDE SEQUENCE [LARGE SCALE GENOMIC DNA]</scope>
    <source>
        <strain evidence="1 2">CBS 112042</strain>
    </source>
</reference>
<evidence type="ECO:0000313" key="1">
    <source>
        <dbReference type="EMBL" id="KAK4645629.1"/>
    </source>
</evidence>
<dbReference type="RefSeq" id="XP_062734605.1">
    <property type="nucleotide sequence ID" value="XM_062872301.1"/>
</dbReference>
<name>A0ABR0FR76_9PEZI</name>
<organism evidence="1 2">
    <name type="scientific">Podospora bellae-mahoneyi</name>
    <dbReference type="NCBI Taxonomy" id="2093777"/>
    <lineage>
        <taxon>Eukaryota</taxon>
        <taxon>Fungi</taxon>
        <taxon>Dikarya</taxon>
        <taxon>Ascomycota</taxon>
        <taxon>Pezizomycotina</taxon>
        <taxon>Sordariomycetes</taxon>
        <taxon>Sordariomycetidae</taxon>
        <taxon>Sordariales</taxon>
        <taxon>Podosporaceae</taxon>
        <taxon>Podospora</taxon>
    </lineage>
</organism>
<dbReference type="EMBL" id="JAFFGZ010000004">
    <property type="protein sequence ID" value="KAK4645629.1"/>
    <property type="molecule type" value="Genomic_DNA"/>
</dbReference>
<comment type="caution">
    <text evidence="1">The sequence shown here is derived from an EMBL/GenBank/DDBJ whole genome shotgun (WGS) entry which is preliminary data.</text>
</comment>
<evidence type="ECO:0000313" key="2">
    <source>
        <dbReference type="Proteomes" id="UP001322138"/>
    </source>
</evidence>
<accession>A0ABR0FR76</accession>
<sequence>MPSGRSFATRWPCPGTDVDLGNGWMGCQEGRVGYEPLSDDPYLFIAAQERPLPRAQTGEPVSSPTLALLAMQAPPVKKFGGDSQNSEPLPSMLPFPIFTLATCEKPTRPIQLTVAHCLVNSHLLHRVPATTPDRSSQYA</sequence>
<keyword evidence="2" id="KW-1185">Reference proteome</keyword>
<dbReference type="GeneID" id="87891434"/>
<dbReference type="Proteomes" id="UP001322138">
    <property type="component" value="Unassembled WGS sequence"/>
</dbReference>
<proteinExistence type="predicted"/>
<protein>
    <submittedName>
        <fullName evidence="1">Uncharacterized protein</fullName>
    </submittedName>
</protein>